<evidence type="ECO:0000313" key="3">
    <source>
        <dbReference type="Proteomes" id="UP000002051"/>
    </source>
</evidence>
<dbReference type="HOGENOM" id="CLU_2254119_0_0_1"/>
<reference evidence="2" key="3">
    <citation type="submission" date="2015-04" db="UniProtKB">
        <authorList>
            <consortium name="EnsemblPlants"/>
        </authorList>
    </citation>
    <scope>IDENTIFICATION</scope>
    <source>
        <strain evidence="2">cv. Jemalong A17</strain>
    </source>
</reference>
<organism evidence="1 3">
    <name type="scientific">Medicago truncatula</name>
    <name type="common">Barrel medic</name>
    <name type="synonym">Medicago tribuloides</name>
    <dbReference type="NCBI Taxonomy" id="3880"/>
    <lineage>
        <taxon>Eukaryota</taxon>
        <taxon>Viridiplantae</taxon>
        <taxon>Streptophyta</taxon>
        <taxon>Embryophyta</taxon>
        <taxon>Tracheophyta</taxon>
        <taxon>Spermatophyta</taxon>
        <taxon>Magnoliopsida</taxon>
        <taxon>eudicotyledons</taxon>
        <taxon>Gunneridae</taxon>
        <taxon>Pentapetalae</taxon>
        <taxon>rosids</taxon>
        <taxon>fabids</taxon>
        <taxon>Fabales</taxon>
        <taxon>Fabaceae</taxon>
        <taxon>Papilionoideae</taxon>
        <taxon>50 kb inversion clade</taxon>
        <taxon>NPAAA clade</taxon>
        <taxon>Hologalegina</taxon>
        <taxon>IRL clade</taxon>
        <taxon>Trifolieae</taxon>
        <taxon>Medicago</taxon>
    </lineage>
</organism>
<dbReference type="AlphaFoldDB" id="A0A072V127"/>
<gene>
    <name evidence="1" type="ordered locus">MTR_3g088740</name>
</gene>
<keyword evidence="3" id="KW-1185">Reference proteome</keyword>
<protein>
    <submittedName>
        <fullName evidence="1 2">Uncharacterized protein</fullName>
    </submittedName>
</protein>
<reference evidence="1 3" key="1">
    <citation type="journal article" date="2011" name="Nature">
        <title>The Medicago genome provides insight into the evolution of rhizobial symbioses.</title>
        <authorList>
            <person name="Young N.D."/>
            <person name="Debelle F."/>
            <person name="Oldroyd G.E."/>
            <person name="Geurts R."/>
            <person name="Cannon S.B."/>
            <person name="Udvardi M.K."/>
            <person name="Benedito V.A."/>
            <person name="Mayer K.F."/>
            <person name="Gouzy J."/>
            <person name="Schoof H."/>
            <person name="Van de Peer Y."/>
            <person name="Proost S."/>
            <person name="Cook D.R."/>
            <person name="Meyers B.C."/>
            <person name="Spannagl M."/>
            <person name="Cheung F."/>
            <person name="De Mita S."/>
            <person name="Krishnakumar V."/>
            <person name="Gundlach H."/>
            <person name="Zhou S."/>
            <person name="Mudge J."/>
            <person name="Bharti A.K."/>
            <person name="Murray J.D."/>
            <person name="Naoumkina M.A."/>
            <person name="Rosen B."/>
            <person name="Silverstein K.A."/>
            <person name="Tang H."/>
            <person name="Rombauts S."/>
            <person name="Zhao P.X."/>
            <person name="Zhou P."/>
            <person name="Barbe V."/>
            <person name="Bardou P."/>
            <person name="Bechner M."/>
            <person name="Bellec A."/>
            <person name="Berger A."/>
            <person name="Berges H."/>
            <person name="Bidwell S."/>
            <person name="Bisseling T."/>
            <person name="Choisne N."/>
            <person name="Couloux A."/>
            <person name="Denny R."/>
            <person name="Deshpande S."/>
            <person name="Dai X."/>
            <person name="Doyle J.J."/>
            <person name="Dudez A.M."/>
            <person name="Farmer A.D."/>
            <person name="Fouteau S."/>
            <person name="Franken C."/>
            <person name="Gibelin C."/>
            <person name="Gish J."/>
            <person name="Goldstein S."/>
            <person name="Gonzalez A.J."/>
            <person name="Green P.J."/>
            <person name="Hallab A."/>
            <person name="Hartog M."/>
            <person name="Hua A."/>
            <person name="Humphray S.J."/>
            <person name="Jeong D.H."/>
            <person name="Jing Y."/>
            <person name="Jocker A."/>
            <person name="Kenton S.M."/>
            <person name="Kim D.J."/>
            <person name="Klee K."/>
            <person name="Lai H."/>
            <person name="Lang C."/>
            <person name="Lin S."/>
            <person name="Macmil S.L."/>
            <person name="Magdelenat G."/>
            <person name="Matthews L."/>
            <person name="McCorrison J."/>
            <person name="Monaghan E.L."/>
            <person name="Mun J.H."/>
            <person name="Najar F.Z."/>
            <person name="Nicholson C."/>
            <person name="Noirot C."/>
            <person name="O'Bleness M."/>
            <person name="Paule C.R."/>
            <person name="Poulain J."/>
            <person name="Prion F."/>
            <person name="Qin B."/>
            <person name="Qu C."/>
            <person name="Retzel E.F."/>
            <person name="Riddle C."/>
            <person name="Sallet E."/>
            <person name="Samain S."/>
            <person name="Samson N."/>
            <person name="Sanders I."/>
            <person name="Saurat O."/>
            <person name="Scarpelli C."/>
            <person name="Schiex T."/>
            <person name="Segurens B."/>
            <person name="Severin A.J."/>
            <person name="Sherrier D.J."/>
            <person name="Shi R."/>
            <person name="Sims S."/>
            <person name="Singer S.R."/>
            <person name="Sinharoy S."/>
            <person name="Sterck L."/>
            <person name="Viollet A."/>
            <person name="Wang B.B."/>
            <person name="Wang K."/>
            <person name="Wang M."/>
            <person name="Wang X."/>
            <person name="Warfsmann J."/>
            <person name="Weissenbach J."/>
            <person name="White D.D."/>
            <person name="White J.D."/>
            <person name="Wiley G.B."/>
            <person name="Wincker P."/>
            <person name="Xing Y."/>
            <person name="Yang L."/>
            <person name="Yao Z."/>
            <person name="Ying F."/>
            <person name="Zhai J."/>
            <person name="Zhou L."/>
            <person name="Zuber A."/>
            <person name="Denarie J."/>
            <person name="Dixon R.A."/>
            <person name="May G.D."/>
            <person name="Schwartz D.C."/>
            <person name="Rogers J."/>
            <person name="Quetier F."/>
            <person name="Town C.D."/>
            <person name="Roe B.A."/>
        </authorList>
    </citation>
    <scope>NUCLEOTIDE SEQUENCE [LARGE SCALE GENOMIC DNA]</scope>
    <source>
        <strain evidence="1">A17</strain>
        <strain evidence="2 3">cv. Jemalong A17</strain>
    </source>
</reference>
<proteinExistence type="predicted"/>
<reference evidence="1 3" key="2">
    <citation type="journal article" date="2014" name="BMC Genomics">
        <title>An improved genome release (version Mt4.0) for the model legume Medicago truncatula.</title>
        <authorList>
            <person name="Tang H."/>
            <person name="Krishnakumar V."/>
            <person name="Bidwell S."/>
            <person name="Rosen B."/>
            <person name="Chan A."/>
            <person name="Zhou S."/>
            <person name="Gentzbittel L."/>
            <person name="Childs K.L."/>
            <person name="Yandell M."/>
            <person name="Gundlach H."/>
            <person name="Mayer K.F."/>
            <person name="Schwartz D.C."/>
            <person name="Town C.D."/>
        </authorList>
    </citation>
    <scope>GENOME REANNOTATION</scope>
    <source>
        <strain evidence="1">A17</strain>
        <strain evidence="2 3">cv. Jemalong A17</strain>
    </source>
</reference>
<name>A0A072V127_MEDTR</name>
<dbReference type="Proteomes" id="UP000002051">
    <property type="component" value="Chromosome 3"/>
</dbReference>
<dbReference type="EnsemblPlants" id="KEH35366">
    <property type="protein sequence ID" value="KEH35366"/>
    <property type="gene ID" value="MTR_3g088740"/>
</dbReference>
<accession>A0A072V127</accession>
<dbReference type="EMBL" id="CM001219">
    <property type="protein sequence ID" value="KEH35366.1"/>
    <property type="molecule type" value="Genomic_DNA"/>
</dbReference>
<evidence type="ECO:0000313" key="1">
    <source>
        <dbReference type="EMBL" id="KEH35366.1"/>
    </source>
</evidence>
<evidence type="ECO:0000313" key="2">
    <source>
        <dbReference type="EnsemblPlants" id="KEH35366"/>
    </source>
</evidence>
<sequence>MTKVFAIRLALVIDSIISRNQLAFLKERLLVDGDDVVNEVVDLAKKDCLIFKVGFEKTKDSDKLIFEGNFSLSQVEIHNGLKQGEPLLLVEEQGARCVYEENNI</sequence>